<feature type="signal peptide" evidence="1">
    <location>
        <begin position="1"/>
        <end position="20"/>
    </location>
</feature>
<evidence type="ECO:0000313" key="2">
    <source>
        <dbReference type="EMBL" id="KAK7111461.1"/>
    </source>
</evidence>
<name>A0AAN9BS07_9CAEN</name>
<accession>A0AAN9BS07</accession>
<keyword evidence="1" id="KW-0732">Signal</keyword>
<comment type="caution">
    <text evidence="2">The sequence shown here is derived from an EMBL/GenBank/DDBJ whole genome shotgun (WGS) entry which is preliminary data.</text>
</comment>
<dbReference type="AlphaFoldDB" id="A0AAN9BS07"/>
<dbReference type="EMBL" id="JBAMIC010000002">
    <property type="protein sequence ID" value="KAK7111461.1"/>
    <property type="molecule type" value="Genomic_DNA"/>
</dbReference>
<gene>
    <name evidence="2" type="ORF">V1264_011087</name>
</gene>
<reference evidence="2 3" key="1">
    <citation type="submission" date="2024-02" db="EMBL/GenBank/DDBJ databases">
        <title>Chromosome-scale genome assembly of the rough periwinkle Littorina saxatilis.</title>
        <authorList>
            <person name="De Jode A."/>
            <person name="Faria R."/>
            <person name="Formenti G."/>
            <person name="Sims Y."/>
            <person name="Smith T.P."/>
            <person name="Tracey A."/>
            <person name="Wood J.M.D."/>
            <person name="Zagrodzka Z.B."/>
            <person name="Johannesson K."/>
            <person name="Butlin R.K."/>
            <person name="Leder E.H."/>
        </authorList>
    </citation>
    <scope>NUCLEOTIDE SEQUENCE [LARGE SCALE GENOMIC DNA]</scope>
    <source>
        <strain evidence="2">Snail1</strain>
        <tissue evidence="2">Muscle</tissue>
    </source>
</reference>
<dbReference type="Proteomes" id="UP001374579">
    <property type="component" value="Unassembled WGS sequence"/>
</dbReference>
<evidence type="ECO:0000256" key="1">
    <source>
        <dbReference type="SAM" id="SignalP"/>
    </source>
</evidence>
<keyword evidence="3" id="KW-1185">Reference proteome</keyword>
<sequence>MEYKINYGILLLASLAFISASVVQRQLDEESLHRDSRAAGCRIADGRTIAEGDNFTRLDTGPCVNYACKSGQVLPLDYGCYRDGRCYPLQDVYKLGCIERTCKLFNGRFDYAITREACTGQDQNTCIDVGTTVKDGCITYSCDKEQLAANSVSYHLRLAGVGCEYKGACVAENKTVVQGCRTMTCRKQYNAVGFFTTSNGCDINGKCVGVGETVQENCRTFACTEENLNGLKVLNIKPVKIQCKDADNVCHEGGEWFPLLADDKIRVNCTCHVFGLDIQLSCPDIGFNSHFGGGSP</sequence>
<organism evidence="2 3">
    <name type="scientific">Littorina saxatilis</name>
    <dbReference type="NCBI Taxonomy" id="31220"/>
    <lineage>
        <taxon>Eukaryota</taxon>
        <taxon>Metazoa</taxon>
        <taxon>Spiralia</taxon>
        <taxon>Lophotrochozoa</taxon>
        <taxon>Mollusca</taxon>
        <taxon>Gastropoda</taxon>
        <taxon>Caenogastropoda</taxon>
        <taxon>Littorinimorpha</taxon>
        <taxon>Littorinoidea</taxon>
        <taxon>Littorinidae</taxon>
        <taxon>Littorina</taxon>
    </lineage>
</organism>
<proteinExistence type="predicted"/>
<evidence type="ECO:0000313" key="3">
    <source>
        <dbReference type="Proteomes" id="UP001374579"/>
    </source>
</evidence>
<protein>
    <submittedName>
        <fullName evidence="2">Uncharacterized protein</fullName>
    </submittedName>
</protein>
<feature type="chain" id="PRO_5043032332" evidence="1">
    <location>
        <begin position="21"/>
        <end position="296"/>
    </location>
</feature>